<gene>
    <name evidence="2" type="ORF">EVB02_03230</name>
</gene>
<name>A0A520LKU7_9GAMM</name>
<accession>A0A520LKU7</accession>
<dbReference type="Pfam" id="PF01370">
    <property type="entry name" value="Epimerase"/>
    <property type="match status" value="1"/>
</dbReference>
<organism evidence="2 3">
    <name type="scientific">SAR92 clade bacterium</name>
    <dbReference type="NCBI Taxonomy" id="2315479"/>
    <lineage>
        <taxon>Bacteria</taxon>
        <taxon>Pseudomonadati</taxon>
        <taxon>Pseudomonadota</taxon>
        <taxon>Gammaproteobacteria</taxon>
        <taxon>Cellvibrionales</taxon>
        <taxon>Porticoccaceae</taxon>
        <taxon>SAR92 clade</taxon>
    </lineage>
</organism>
<dbReference type="GO" id="GO:0005737">
    <property type="term" value="C:cytoplasm"/>
    <property type="evidence" value="ECO:0007669"/>
    <property type="project" value="TreeGrafter"/>
</dbReference>
<dbReference type="PANTHER" id="PTHR48079">
    <property type="entry name" value="PROTEIN YEEZ"/>
    <property type="match status" value="1"/>
</dbReference>
<sequence>MKILLVGCGDIGARVAAYFEDTHCCFGLRRDASSLESPIIPIEADVLNKDLMISVLSESFDVVIITLTPDGFTENDYKKTYLEGATTIKAALNSMANKPKLVIWISSTRVYRYSHGRHHDEKTPIVKADAYVSALIEAEEEIKKFSGKTIVLRFSGIYGTERLRLLDSVRAGYGCEQFPERWTNRIHIDDCVRALIHLINKYFEGFELDDTYIGTDSLPVTQYELRAWLANRLNIELNKNAKIGNIGYKLSNKRLLNSGFKLNFPSYQEGYDMILEQES</sequence>
<dbReference type="InterPro" id="IPR001509">
    <property type="entry name" value="Epimerase_deHydtase"/>
</dbReference>
<dbReference type="AlphaFoldDB" id="A0A520LKU7"/>
<proteinExistence type="predicted"/>
<comment type="caution">
    <text evidence="2">The sequence shown here is derived from an EMBL/GenBank/DDBJ whole genome shotgun (WGS) entry which is preliminary data.</text>
</comment>
<evidence type="ECO:0000313" key="2">
    <source>
        <dbReference type="EMBL" id="RZO05577.1"/>
    </source>
</evidence>
<evidence type="ECO:0000313" key="3">
    <source>
        <dbReference type="Proteomes" id="UP000318148"/>
    </source>
</evidence>
<dbReference type="SUPFAM" id="SSF51735">
    <property type="entry name" value="NAD(P)-binding Rossmann-fold domains"/>
    <property type="match status" value="1"/>
</dbReference>
<evidence type="ECO:0000259" key="1">
    <source>
        <dbReference type="Pfam" id="PF01370"/>
    </source>
</evidence>
<protein>
    <recommendedName>
        <fullName evidence="1">NAD-dependent epimerase/dehydratase domain-containing protein</fullName>
    </recommendedName>
</protein>
<dbReference type="InterPro" id="IPR051783">
    <property type="entry name" value="NAD(P)-dependent_oxidoreduct"/>
</dbReference>
<dbReference type="PANTHER" id="PTHR48079:SF6">
    <property type="entry name" value="NAD(P)-BINDING DOMAIN-CONTAINING PROTEIN-RELATED"/>
    <property type="match status" value="1"/>
</dbReference>
<dbReference type="Proteomes" id="UP000318148">
    <property type="component" value="Unassembled WGS sequence"/>
</dbReference>
<dbReference type="EMBL" id="SHBO01000039">
    <property type="protein sequence ID" value="RZO05577.1"/>
    <property type="molecule type" value="Genomic_DNA"/>
</dbReference>
<feature type="domain" description="NAD-dependent epimerase/dehydratase" evidence="1">
    <location>
        <begin position="5"/>
        <end position="207"/>
    </location>
</feature>
<dbReference type="GO" id="GO:0004029">
    <property type="term" value="F:aldehyde dehydrogenase (NAD+) activity"/>
    <property type="evidence" value="ECO:0007669"/>
    <property type="project" value="TreeGrafter"/>
</dbReference>
<dbReference type="Gene3D" id="3.40.50.720">
    <property type="entry name" value="NAD(P)-binding Rossmann-like Domain"/>
    <property type="match status" value="1"/>
</dbReference>
<dbReference type="InterPro" id="IPR036291">
    <property type="entry name" value="NAD(P)-bd_dom_sf"/>
</dbReference>
<reference evidence="2 3" key="1">
    <citation type="submission" date="2019-02" db="EMBL/GenBank/DDBJ databases">
        <title>Prokaryotic population dynamics and viral predation in marine succession experiment using metagenomics: the confinement effect.</title>
        <authorList>
            <person name="Haro-Moreno J.M."/>
            <person name="Rodriguez-Valera F."/>
            <person name="Lopez-Perez M."/>
        </authorList>
    </citation>
    <scope>NUCLEOTIDE SEQUENCE [LARGE SCALE GENOMIC DNA]</scope>
    <source>
        <strain evidence="2">MED-G169</strain>
    </source>
</reference>